<name>A0A090QWS4_9GAMM</name>
<accession>A0A090QWS4</accession>
<dbReference type="EMBL" id="BBMN01000010">
    <property type="protein sequence ID" value="GAL06314.1"/>
    <property type="molecule type" value="Genomic_DNA"/>
</dbReference>
<dbReference type="AlphaFoldDB" id="A0A090QWS4"/>
<organism evidence="2 3">
    <name type="scientific">Photobacterium aphoticum</name>
    <dbReference type="NCBI Taxonomy" id="754436"/>
    <lineage>
        <taxon>Bacteria</taxon>
        <taxon>Pseudomonadati</taxon>
        <taxon>Pseudomonadota</taxon>
        <taxon>Gammaproteobacteria</taxon>
        <taxon>Vibrionales</taxon>
        <taxon>Vibrionaceae</taxon>
        <taxon>Photobacterium</taxon>
    </lineage>
</organism>
<keyword evidence="1" id="KW-0812">Transmembrane</keyword>
<feature type="transmembrane region" description="Helical" evidence="1">
    <location>
        <begin position="6"/>
        <end position="24"/>
    </location>
</feature>
<evidence type="ECO:0000313" key="2">
    <source>
        <dbReference type="EMBL" id="GAL06314.1"/>
    </source>
</evidence>
<reference evidence="2 3" key="1">
    <citation type="journal article" date="2014" name="Genome Announc.">
        <title>Draft Genome Sequences of Two Vibrionaceae Species, Vibrio ponticus C121 and Photobacterium aphoticum C119, Isolated as Coral Reef Microbiota.</title>
        <authorList>
            <person name="Al-saari N."/>
            <person name="Meirelles P.M."/>
            <person name="Mino S."/>
            <person name="Suda W."/>
            <person name="Oshima K."/>
            <person name="Hattori M."/>
            <person name="Ohkuma M."/>
            <person name="Thompson F.L."/>
            <person name="Gomez-Gil B."/>
            <person name="Sawabe T."/>
            <person name="Sawabe T."/>
        </authorList>
    </citation>
    <scope>NUCLEOTIDE SEQUENCE [LARGE SCALE GENOMIC DNA]</scope>
    <source>
        <strain evidence="2 3">JCM 19237</strain>
    </source>
</reference>
<sequence>MLLWFAAVTGLLLTMILIPVLLRINRITASERSDEYHDANLLYRFIHTR</sequence>
<keyword evidence="1" id="KW-1133">Transmembrane helix</keyword>
<evidence type="ECO:0000256" key="1">
    <source>
        <dbReference type="SAM" id="Phobius"/>
    </source>
</evidence>
<protein>
    <submittedName>
        <fullName evidence="2">Uncharacterized protein</fullName>
    </submittedName>
</protein>
<dbReference type="STRING" id="754436.JCM19237_1959"/>
<dbReference type="Proteomes" id="UP000029227">
    <property type="component" value="Unassembled WGS sequence"/>
</dbReference>
<gene>
    <name evidence="2" type="ORF">JCM19237_1959</name>
</gene>
<keyword evidence="1" id="KW-0472">Membrane</keyword>
<comment type="caution">
    <text evidence="2">The sequence shown here is derived from an EMBL/GenBank/DDBJ whole genome shotgun (WGS) entry which is preliminary data.</text>
</comment>
<proteinExistence type="predicted"/>
<evidence type="ECO:0000313" key="3">
    <source>
        <dbReference type="Proteomes" id="UP000029227"/>
    </source>
</evidence>